<accession>A0A915DX73</accession>
<keyword evidence="2" id="KW-1185">Reference proteome</keyword>
<dbReference type="InterPro" id="IPR011935">
    <property type="entry name" value="CHP02231"/>
</dbReference>
<dbReference type="Pfam" id="PF13600">
    <property type="entry name" value="DUF4140"/>
    <property type="match status" value="1"/>
</dbReference>
<sequence length="353" mass="40049">MQLPPKMSETKENLLIHQHQQPYPIEHFDVRNLPVKNVIVYAERAEVKRCLRVFAAAGRTNLVINNISPVIERQSIRVEVRKQRLLLKCATTNAQSMPLTVKTPSLRMEKEKSALMSAKTALEDHTMCLAKTRSTGWSGWSNRTECSSHSGHRSYQETTSWSSASSAFLLCEDAMKNLTSFLDFYGKSAIAIKNKLEVLERELDQLRCKSEYDTHKRHLHIVIEMEEMEQKTDEDWKDAEIILSTATPCFAGVVPTLPTLVAEFKRQPFHRSRSALRRKLISNESQEEDVGIGSFDYNEYTDALALQRLTVTATNTQCTNSDHDPAMPSELVPSTYFPVEIPATITGMDSIIK</sequence>
<dbReference type="Proteomes" id="UP000887574">
    <property type="component" value="Unplaced"/>
</dbReference>
<reference evidence="3" key="1">
    <citation type="submission" date="2022-11" db="UniProtKB">
        <authorList>
            <consortium name="WormBaseParasite"/>
        </authorList>
    </citation>
    <scope>IDENTIFICATION</scope>
</reference>
<feature type="domain" description="DUF4140" evidence="1">
    <location>
        <begin position="38"/>
        <end position="125"/>
    </location>
</feature>
<dbReference type="PANTHER" id="PTHR31005">
    <property type="entry name" value="DUF4139 DOMAIN-CONTAINING PROTEIN"/>
    <property type="match status" value="1"/>
</dbReference>
<dbReference type="InterPro" id="IPR025554">
    <property type="entry name" value="DUF4140"/>
</dbReference>
<organism evidence="2 3">
    <name type="scientific">Ditylenchus dipsaci</name>
    <dbReference type="NCBI Taxonomy" id="166011"/>
    <lineage>
        <taxon>Eukaryota</taxon>
        <taxon>Metazoa</taxon>
        <taxon>Ecdysozoa</taxon>
        <taxon>Nematoda</taxon>
        <taxon>Chromadorea</taxon>
        <taxon>Rhabditida</taxon>
        <taxon>Tylenchina</taxon>
        <taxon>Tylenchomorpha</taxon>
        <taxon>Sphaerularioidea</taxon>
        <taxon>Anguinidae</taxon>
        <taxon>Anguininae</taxon>
        <taxon>Ditylenchus</taxon>
    </lineage>
</organism>
<evidence type="ECO:0000313" key="2">
    <source>
        <dbReference type="Proteomes" id="UP000887574"/>
    </source>
</evidence>
<proteinExistence type="predicted"/>
<dbReference type="WBParaSite" id="jg24625">
    <property type="protein sequence ID" value="jg24625"/>
    <property type="gene ID" value="jg24625"/>
</dbReference>
<dbReference type="AlphaFoldDB" id="A0A915DX73"/>
<evidence type="ECO:0000313" key="3">
    <source>
        <dbReference type="WBParaSite" id="jg24625"/>
    </source>
</evidence>
<dbReference type="PANTHER" id="PTHR31005:SF10">
    <property type="entry name" value="DUF4140 DOMAIN-CONTAINING PROTEIN"/>
    <property type="match status" value="1"/>
</dbReference>
<name>A0A915DX73_9BILA</name>
<protein>
    <submittedName>
        <fullName evidence="3">DUF4140 domain-containing protein</fullName>
    </submittedName>
</protein>
<evidence type="ECO:0000259" key="1">
    <source>
        <dbReference type="Pfam" id="PF13600"/>
    </source>
</evidence>